<proteinExistence type="predicted"/>
<dbReference type="PANTHER" id="PTHR39184">
    <property type="match status" value="1"/>
</dbReference>
<evidence type="ECO:0000313" key="4">
    <source>
        <dbReference type="Proteomes" id="UP000254492"/>
    </source>
</evidence>
<dbReference type="Pfam" id="PF04466">
    <property type="entry name" value="Terminase_3"/>
    <property type="match status" value="1"/>
</dbReference>
<dbReference type="NCBIfam" id="TIGR01547">
    <property type="entry name" value="phage_term_2"/>
    <property type="match status" value="1"/>
</dbReference>
<dbReference type="Proteomes" id="UP000254492">
    <property type="component" value="Unassembled WGS sequence"/>
</dbReference>
<dbReference type="Gene3D" id="3.40.50.300">
    <property type="entry name" value="P-loop containing nucleotide triphosphate hydrolases"/>
    <property type="match status" value="1"/>
</dbReference>
<dbReference type="EMBL" id="QRAY01000007">
    <property type="protein sequence ID" value="RDS59642.1"/>
    <property type="molecule type" value="Genomic_DNA"/>
</dbReference>
<protein>
    <submittedName>
        <fullName evidence="3">PBSX family phage terminase large subunit</fullName>
    </submittedName>
</protein>
<evidence type="ECO:0000259" key="1">
    <source>
        <dbReference type="Pfam" id="PF04466"/>
    </source>
</evidence>
<dbReference type="InterPro" id="IPR027417">
    <property type="entry name" value="P-loop_NTPase"/>
</dbReference>
<feature type="domain" description="Phage terminase large subunit N-terminal" evidence="1">
    <location>
        <begin position="26"/>
        <end position="231"/>
    </location>
</feature>
<dbReference type="Gene3D" id="3.30.420.280">
    <property type="match status" value="1"/>
</dbReference>
<organism evidence="3 4">
    <name type="scientific">Weissella thailandensis</name>
    <dbReference type="NCBI Taxonomy" id="89061"/>
    <lineage>
        <taxon>Bacteria</taxon>
        <taxon>Bacillati</taxon>
        <taxon>Bacillota</taxon>
        <taxon>Bacilli</taxon>
        <taxon>Lactobacillales</taxon>
        <taxon>Lactobacillaceae</taxon>
        <taxon>Weissella</taxon>
    </lineage>
</organism>
<dbReference type="InterPro" id="IPR006437">
    <property type="entry name" value="Phage_terminase_lsu"/>
</dbReference>
<comment type="caution">
    <text evidence="3">The sequence shown here is derived from an EMBL/GenBank/DDBJ whole genome shotgun (WGS) entry which is preliminary data.</text>
</comment>
<sequence>MMKINVANLSNPHFDYLFFCSKYSNFVLKGGRASTKSSAISIKIVTDFLADKMSNVAVFRKVGNTLAGSVYEQIKWAIFMLGFENRFRCLRSPLKIIDRVTGSGFYFFGVDDPMKQKSQKIAKGYVSAMWFEELAEYDSWEEIDTVRLTYTRAKLPDNKQVVTYYSYNPPRNPYDWVNQWAEERKTMPGWLVDHSTYLDDEMEFLSEQYVNEIEQAKVNDPDYYRWQFLGEAVGLGTNVYNMDMFHPLQELPNNDPISQVAYALDSGHAQSATTVLLVGITAKKKAILLDTFYYSPAGQAVKLAPSELSVKIHDFINDQTDKPWGRLPIVKRTIDSAEAALRNQYFKDYRIGWHPVAKKKNTTMIDSVYSLVASGRFYYLDNENNQVFVEQHRNYRWDEKTVETDEPKVIKVDDHTVDAFKYFVLDNARLLGLKI</sequence>
<name>A0ABX9I4Z6_9LACO</name>
<reference evidence="3 4" key="1">
    <citation type="submission" date="2018-07" db="EMBL/GenBank/DDBJ databases">
        <title>Genome-based reclassification of Weissella jogaejeotgali as Weissella thailandensis.</title>
        <authorList>
            <person name="Chun J."/>
            <person name="Kim B.-Y."/>
            <person name="Kwak M.-J."/>
        </authorList>
    </citation>
    <scope>NUCLEOTIDE SEQUENCE [LARGE SCALE GENOMIC DNA]</scope>
    <source>
        <strain evidence="3 4">KCTC 3751</strain>
    </source>
</reference>
<dbReference type="PANTHER" id="PTHR39184:SF1">
    <property type="entry name" value="PBSX PHAGE TERMINASE LARGE SUBUNIT"/>
    <property type="match status" value="1"/>
</dbReference>
<dbReference type="InterPro" id="IPR035413">
    <property type="entry name" value="Terminase_L_C"/>
</dbReference>
<dbReference type="Pfam" id="PF17288">
    <property type="entry name" value="Terminase_3C"/>
    <property type="match status" value="1"/>
</dbReference>
<dbReference type="InterPro" id="IPR035412">
    <property type="entry name" value="Terminase_L_N"/>
</dbReference>
<evidence type="ECO:0000313" key="3">
    <source>
        <dbReference type="EMBL" id="RDS59642.1"/>
    </source>
</evidence>
<evidence type="ECO:0000259" key="2">
    <source>
        <dbReference type="Pfam" id="PF17288"/>
    </source>
</evidence>
<gene>
    <name evidence="3" type="ORF">DWV05_04775</name>
</gene>
<keyword evidence="4" id="KW-1185">Reference proteome</keyword>
<dbReference type="InterPro" id="IPR052380">
    <property type="entry name" value="Viral_DNA_packaging_terminase"/>
</dbReference>
<accession>A0ABX9I4Z6</accession>
<feature type="domain" description="Phage terminase large subunit C-terminal" evidence="2">
    <location>
        <begin position="265"/>
        <end position="424"/>
    </location>
</feature>